<name>A0A4Z0Q1Z6_9BACT</name>
<organism evidence="1 2">
    <name type="scientific">Hymenobacter metallicola</name>
    <dbReference type="NCBI Taxonomy" id="2563114"/>
    <lineage>
        <taxon>Bacteria</taxon>
        <taxon>Pseudomonadati</taxon>
        <taxon>Bacteroidota</taxon>
        <taxon>Cytophagia</taxon>
        <taxon>Cytophagales</taxon>
        <taxon>Hymenobacteraceae</taxon>
        <taxon>Hymenobacter</taxon>
    </lineage>
</organism>
<dbReference type="RefSeq" id="WP_135397302.1">
    <property type="nucleotide sequence ID" value="NZ_SRMB01000004.1"/>
</dbReference>
<dbReference type="Proteomes" id="UP000298471">
    <property type="component" value="Unassembled WGS sequence"/>
</dbReference>
<protein>
    <submittedName>
        <fullName evidence="1">Uncharacterized protein</fullName>
    </submittedName>
</protein>
<sequence>MLHLLYPQLADHLRVAVPALGTIDLDMAQLDYQSNEPIRYPAVYIDLEDIPWRNLGGGIQTGRALLRFTVATEVSEETHQGSEQQAAAVARLLVVQEVHAALQHFQGEGFGPLVRTSYRRDRPQHPEAWCMALGYVTEVKDEDGAKRGQLVHDVQLNAGPGVRPASVPDDEPFVLPS</sequence>
<keyword evidence="2" id="KW-1185">Reference proteome</keyword>
<gene>
    <name evidence="1" type="ORF">E5K02_20240</name>
</gene>
<comment type="caution">
    <text evidence="1">The sequence shown here is derived from an EMBL/GenBank/DDBJ whole genome shotgun (WGS) entry which is preliminary data.</text>
</comment>
<evidence type="ECO:0000313" key="1">
    <source>
        <dbReference type="EMBL" id="TGE23519.1"/>
    </source>
</evidence>
<dbReference type="EMBL" id="SRMB01000004">
    <property type="protein sequence ID" value="TGE23519.1"/>
    <property type="molecule type" value="Genomic_DNA"/>
</dbReference>
<reference evidence="1 2" key="1">
    <citation type="submission" date="2019-04" db="EMBL/GenBank/DDBJ databases">
        <authorList>
            <person name="Feng G."/>
            <person name="Zhang J."/>
            <person name="Zhu H."/>
        </authorList>
    </citation>
    <scope>NUCLEOTIDE SEQUENCE [LARGE SCALE GENOMIC DNA]</scope>
    <source>
        <strain evidence="1 2">9PBR-1</strain>
    </source>
</reference>
<accession>A0A4Z0Q1Z6</accession>
<dbReference type="OrthoDB" id="881421at2"/>
<evidence type="ECO:0000313" key="2">
    <source>
        <dbReference type="Proteomes" id="UP000298471"/>
    </source>
</evidence>
<dbReference type="AlphaFoldDB" id="A0A4Z0Q1Z6"/>
<proteinExistence type="predicted"/>